<feature type="transmembrane region" description="Helical" evidence="10">
    <location>
        <begin position="1042"/>
        <end position="1062"/>
    </location>
</feature>
<reference evidence="12" key="1">
    <citation type="journal article" date="2021" name="PeerJ">
        <title>Extensive microbial diversity within the chicken gut microbiome revealed by metagenomics and culture.</title>
        <authorList>
            <person name="Gilroy R."/>
            <person name="Ravi A."/>
            <person name="Getino M."/>
            <person name="Pursley I."/>
            <person name="Horton D.L."/>
            <person name="Alikhan N.F."/>
            <person name="Baker D."/>
            <person name="Gharbi K."/>
            <person name="Hall N."/>
            <person name="Watson M."/>
            <person name="Adriaenssens E.M."/>
            <person name="Foster-Nyarko E."/>
            <person name="Jarju S."/>
            <person name="Secka A."/>
            <person name="Antonio M."/>
            <person name="Oren A."/>
            <person name="Chaudhuri R.R."/>
            <person name="La Ragione R."/>
            <person name="Hildebrand F."/>
            <person name="Pallen M.J."/>
        </authorList>
    </citation>
    <scope>NUCLEOTIDE SEQUENCE</scope>
    <source>
        <strain evidence="12">ChiGjej3B3-7470</strain>
    </source>
</reference>
<dbReference type="GO" id="GO:0016887">
    <property type="term" value="F:ATP hydrolysis activity"/>
    <property type="evidence" value="ECO:0007669"/>
    <property type="project" value="InterPro"/>
</dbReference>
<keyword evidence="7 10" id="KW-1133">Transmembrane helix</keyword>
<sequence>MLELRNVRKSYTTGDFTQVALDDVSIAFRDNEFVAVLGASGSGKTTMLNLIGGLDQYDSGDLIIDGVSTEQYQDRDWDTYRNNRVGFVFQSYNLIPHQTVLANVELALTLAGVSRAERRDRAMAALADVGLADHVHKRPNQLSGGQMQRVAIARALINDPEILLADEPTGALDSTTSVQIMGLLTSIAKDRLVVMVTHNPELAEEYATRIVHLSDGRVVEDTNPFQPRSTDLEEEDRVRRTSMGFLTAIALSFNNLMTKKGRTLTTSFAGSIGIIGIAAILALTNGVNAYIKSIEEDTLSQYPLTIQSQGFDLTTMLAASSGLMEEASGNAETSGAEEVHEVPLVQNMFSSVGTNDLKSLKHFLDDNGGGIDSYVNAVEYSYDVTPHIYASSLADGPRQVNPDSSLAALGFAQSPGSSSRAAGMRTSVFSELVGDTALVEEQYDVVRGRWPTQPDEAVVVLTGSGGFSDLGLYAMGLLDPAELDEMIRKMMAEEDIETSDETHSFTYDEIMGVTFRVVNPTDYYAYDADFDVWTDRSEDDTHVEGLIRAGMPLKIVGIAHPTGDGNATLSPGIYYTPALTQQLMSYAAGTDIVQEQLDSPGTNVFTGRPFSERPDQSNELDMTSLFTIDEEAITDAFKVDESMLQPDLSGLDLDLDMSGIDIDPSKMPPLDLSGLMDSFDPASLMPAMPDLTDLTQTPTLPGAELPELDPEQVLALAPGFVEAYTAYAVANQLDPTDLAVTVPAFFASDEGDAVITAATEELEIDREAIEQQLADYLAWAAERELDPADVVGNVQLYLAEQQQQAIEDAMAAAASSIDMEAMQQQLAQQLQAELGTYMEQVMRIYMADVSSQLSSTLATQLGGAMESTMSSMAANLQNAVSIDQDAFMAAFKLNKTQEELTQLLMSMASTRATTYEANMRTLGYASPDSPSLINIYPIDFESKAEVTQLLDDYNDRAREAGREGQVITYTDLVGALMASVTDIINTISYVLIAFVAISLIVSSIMIGVITYISVLERKKEIGILRAVGASKRDIRRVFNAETLIVGFVAGLLGVVITALITIPANAIVEARFDVPNVAILPWQAAVVLVLISMGLTSLAGLMPATSASRKDPVEALRSE</sequence>
<keyword evidence="4 10" id="KW-0812">Transmembrane</keyword>
<accession>A0A921JQ87</accession>
<gene>
    <name evidence="12" type="ORF">K8V15_02250</name>
</gene>
<keyword evidence="6 12" id="KW-0067">ATP-binding</keyword>
<dbReference type="GO" id="GO:0022857">
    <property type="term" value="F:transmembrane transporter activity"/>
    <property type="evidence" value="ECO:0007669"/>
    <property type="project" value="UniProtKB-ARBA"/>
</dbReference>
<evidence type="ECO:0000256" key="8">
    <source>
        <dbReference type="ARBA" id="ARBA00023136"/>
    </source>
</evidence>
<dbReference type="GO" id="GO:0005524">
    <property type="term" value="F:ATP binding"/>
    <property type="evidence" value="ECO:0007669"/>
    <property type="project" value="UniProtKB-KW"/>
</dbReference>
<dbReference type="AlphaFoldDB" id="A0A921JQ87"/>
<evidence type="ECO:0000256" key="7">
    <source>
        <dbReference type="ARBA" id="ARBA00022989"/>
    </source>
</evidence>
<evidence type="ECO:0000256" key="10">
    <source>
        <dbReference type="SAM" id="Phobius"/>
    </source>
</evidence>
<evidence type="ECO:0000313" key="12">
    <source>
        <dbReference type="EMBL" id="HJE50796.1"/>
    </source>
</evidence>
<feature type="domain" description="ABC transporter" evidence="11">
    <location>
        <begin position="2"/>
        <end position="240"/>
    </location>
</feature>
<dbReference type="InterPro" id="IPR003439">
    <property type="entry name" value="ABC_transporter-like_ATP-bd"/>
</dbReference>
<keyword evidence="5" id="KW-0547">Nucleotide-binding</keyword>
<dbReference type="InterPro" id="IPR003593">
    <property type="entry name" value="AAA+_ATPase"/>
</dbReference>
<dbReference type="InterPro" id="IPR027417">
    <property type="entry name" value="P-loop_NTPase"/>
</dbReference>
<dbReference type="EMBL" id="DYZF01000053">
    <property type="protein sequence ID" value="HJE50796.1"/>
    <property type="molecule type" value="Genomic_DNA"/>
</dbReference>
<dbReference type="PROSITE" id="PS00211">
    <property type="entry name" value="ABC_TRANSPORTER_1"/>
    <property type="match status" value="1"/>
</dbReference>
<dbReference type="CDD" id="cd03255">
    <property type="entry name" value="ABC_MJ0796_LolCDE_FtsE"/>
    <property type="match status" value="1"/>
</dbReference>
<dbReference type="GO" id="GO:0005886">
    <property type="term" value="C:plasma membrane"/>
    <property type="evidence" value="ECO:0007669"/>
    <property type="project" value="UniProtKB-SubCell"/>
</dbReference>
<dbReference type="PANTHER" id="PTHR42798:SF6">
    <property type="entry name" value="CELL DIVISION ATP-BINDING PROTEIN FTSE"/>
    <property type="match status" value="1"/>
</dbReference>
<name>A0A921JQ87_9ACTN</name>
<evidence type="ECO:0000313" key="13">
    <source>
        <dbReference type="Proteomes" id="UP000712713"/>
    </source>
</evidence>
<dbReference type="PROSITE" id="PS50893">
    <property type="entry name" value="ABC_TRANSPORTER_2"/>
    <property type="match status" value="1"/>
</dbReference>
<organism evidence="12 13">
    <name type="scientific">Tessaracoccus flavescens</name>
    <dbReference type="NCBI Taxonomy" id="399497"/>
    <lineage>
        <taxon>Bacteria</taxon>
        <taxon>Bacillati</taxon>
        <taxon>Actinomycetota</taxon>
        <taxon>Actinomycetes</taxon>
        <taxon>Propionibacteriales</taxon>
        <taxon>Propionibacteriaceae</taxon>
        <taxon>Tessaracoccus</taxon>
    </lineage>
</organism>
<comment type="caution">
    <text evidence="12">The sequence shown here is derived from an EMBL/GenBank/DDBJ whole genome shotgun (WGS) entry which is preliminary data.</text>
</comment>
<evidence type="ECO:0000259" key="11">
    <source>
        <dbReference type="PROSITE" id="PS50893"/>
    </source>
</evidence>
<evidence type="ECO:0000256" key="1">
    <source>
        <dbReference type="ARBA" id="ARBA00004429"/>
    </source>
</evidence>
<comment type="subcellular location">
    <subcellularLocation>
        <location evidence="1">Cell inner membrane</location>
        <topology evidence="1">Multi-pass membrane protein</topology>
    </subcellularLocation>
</comment>
<feature type="transmembrane region" description="Helical" evidence="10">
    <location>
        <begin position="1082"/>
        <end position="1101"/>
    </location>
</feature>
<dbReference type="Proteomes" id="UP000712713">
    <property type="component" value="Unassembled WGS sequence"/>
</dbReference>
<comment type="similarity">
    <text evidence="9">Belongs to the ABC transporter superfamily. Macrolide exporter (TC 3.A.1.122) family.</text>
</comment>
<evidence type="ECO:0000256" key="5">
    <source>
        <dbReference type="ARBA" id="ARBA00022741"/>
    </source>
</evidence>
<evidence type="ECO:0000256" key="3">
    <source>
        <dbReference type="ARBA" id="ARBA00022475"/>
    </source>
</evidence>
<keyword evidence="3" id="KW-1003">Cell membrane</keyword>
<evidence type="ECO:0000256" key="4">
    <source>
        <dbReference type="ARBA" id="ARBA00022692"/>
    </source>
</evidence>
<dbReference type="InterPro" id="IPR017871">
    <property type="entry name" value="ABC_transporter-like_CS"/>
</dbReference>
<keyword evidence="2" id="KW-0813">Transport</keyword>
<keyword evidence="8 10" id="KW-0472">Membrane</keyword>
<dbReference type="InterPro" id="IPR003838">
    <property type="entry name" value="ABC3_permease_C"/>
</dbReference>
<dbReference type="SUPFAM" id="SSF52540">
    <property type="entry name" value="P-loop containing nucleoside triphosphate hydrolases"/>
    <property type="match status" value="1"/>
</dbReference>
<dbReference type="Pfam" id="PF00005">
    <property type="entry name" value="ABC_tran"/>
    <property type="match status" value="1"/>
</dbReference>
<proteinExistence type="inferred from homology"/>
<dbReference type="FunFam" id="3.40.50.300:FF:000032">
    <property type="entry name" value="Export ABC transporter ATP-binding protein"/>
    <property type="match status" value="1"/>
</dbReference>
<protein>
    <submittedName>
        <fullName evidence="12">ABC transporter ATP-binding protein/permease</fullName>
    </submittedName>
</protein>
<dbReference type="GO" id="GO:0098796">
    <property type="term" value="C:membrane protein complex"/>
    <property type="evidence" value="ECO:0007669"/>
    <property type="project" value="UniProtKB-ARBA"/>
</dbReference>
<evidence type="ECO:0000256" key="6">
    <source>
        <dbReference type="ARBA" id="ARBA00022840"/>
    </source>
</evidence>
<dbReference type="PANTHER" id="PTHR42798">
    <property type="entry name" value="LIPOPROTEIN-RELEASING SYSTEM ATP-BINDING PROTEIN LOLD"/>
    <property type="match status" value="1"/>
</dbReference>
<evidence type="ECO:0000256" key="9">
    <source>
        <dbReference type="ARBA" id="ARBA00038388"/>
    </source>
</evidence>
<dbReference type="SMART" id="SM00382">
    <property type="entry name" value="AAA"/>
    <property type="match status" value="1"/>
</dbReference>
<feature type="transmembrane region" description="Helical" evidence="10">
    <location>
        <begin position="989"/>
        <end position="1015"/>
    </location>
</feature>
<evidence type="ECO:0000256" key="2">
    <source>
        <dbReference type="ARBA" id="ARBA00022448"/>
    </source>
</evidence>
<dbReference type="InterPro" id="IPR017911">
    <property type="entry name" value="MacB-like_ATP-bd"/>
</dbReference>
<dbReference type="Gene3D" id="3.40.50.300">
    <property type="entry name" value="P-loop containing nucleotide triphosphate hydrolases"/>
    <property type="match status" value="1"/>
</dbReference>
<dbReference type="Pfam" id="PF02687">
    <property type="entry name" value="FtsX"/>
    <property type="match status" value="1"/>
</dbReference>
<reference evidence="12" key="2">
    <citation type="submission" date="2021-09" db="EMBL/GenBank/DDBJ databases">
        <authorList>
            <person name="Gilroy R."/>
        </authorList>
    </citation>
    <scope>NUCLEOTIDE SEQUENCE</scope>
    <source>
        <strain evidence="12">ChiGjej3B3-7470</strain>
    </source>
</reference>